<dbReference type="PANTHER" id="PTHR30106:SF2">
    <property type="entry name" value="UPF0324 INNER MEMBRANE PROTEIN YEIH"/>
    <property type="match status" value="1"/>
</dbReference>
<dbReference type="AlphaFoldDB" id="A0A7T7M9G0"/>
<name>A0A7T7M9G0_9ACTO</name>
<keyword evidence="6 7" id="KW-0472">Membrane</keyword>
<keyword evidence="5 7" id="KW-1133">Transmembrane helix</keyword>
<feature type="transmembrane region" description="Helical" evidence="7">
    <location>
        <begin position="149"/>
        <end position="172"/>
    </location>
</feature>
<feature type="transmembrane region" description="Helical" evidence="7">
    <location>
        <begin position="184"/>
        <end position="204"/>
    </location>
</feature>
<dbReference type="PANTHER" id="PTHR30106">
    <property type="entry name" value="INNER MEMBRANE PROTEIN YEIH-RELATED"/>
    <property type="match status" value="1"/>
</dbReference>
<dbReference type="KEGG" id="awe:JG540_00175"/>
<comment type="subcellular location">
    <subcellularLocation>
        <location evidence="1">Cell membrane</location>
        <topology evidence="1">Multi-pass membrane protein</topology>
    </subcellularLocation>
</comment>
<feature type="transmembrane region" description="Helical" evidence="7">
    <location>
        <begin position="210"/>
        <end position="232"/>
    </location>
</feature>
<dbReference type="InterPro" id="IPR018383">
    <property type="entry name" value="UPF0324_pro"/>
</dbReference>
<keyword evidence="10" id="KW-1185">Reference proteome</keyword>
<evidence type="ECO:0000256" key="6">
    <source>
        <dbReference type="ARBA" id="ARBA00023136"/>
    </source>
</evidence>
<keyword evidence="3" id="KW-1003">Cell membrane</keyword>
<gene>
    <name evidence="9" type="ORF">JG540_00175</name>
</gene>
<sequence>MNKLLPGLGLCAAVALAATAVNSQVPLLSAMLLAILVGVVLRNTGLVPQAAEPGLKVAGRTVLRAGVVLLGLRLSLPAVLELGWGAVGVIVVTVVAVFAATLWLGRVLAVPRATTLLTATGTAICGAAAVAGMSAVVSGGEQDDDVESAAATAIASVTLFGTLGILLLPLLVGVLGLSPVPAGVWVGASVHEVGQVVAAGGLVSQEVLEVAVVAKLGRVVLLAPLVALVGVWEGRRQARRVGAQVVGAEVAQVLAGRPVTHPRRQAPLVPLFVVGFLAMVAARSLLEGTVPAWVLGWAGQAASFLLTMAMCAMGAGVDLRRLTRNGLRALGLGGAAGLVSLLVSWLAVILLV</sequence>
<organism evidence="9 10">
    <name type="scientific">Actinomyces weissii</name>
    <dbReference type="NCBI Taxonomy" id="675090"/>
    <lineage>
        <taxon>Bacteria</taxon>
        <taxon>Bacillati</taxon>
        <taxon>Actinomycetota</taxon>
        <taxon>Actinomycetes</taxon>
        <taxon>Actinomycetales</taxon>
        <taxon>Actinomycetaceae</taxon>
        <taxon>Actinomyces</taxon>
    </lineage>
</organism>
<evidence type="ECO:0000256" key="2">
    <source>
        <dbReference type="ARBA" id="ARBA00007977"/>
    </source>
</evidence>
<feature type="transmembrane region" description="Helical" evidence="7">
    <location>
        <begin position="266"/>
        <end position="286"/>
    </location>
</feature>
<evidence type="ECO:0000313" key="10">
    <source>
        <dbReference type="Proteomes" id="UP000595895"/>
    </source>
</evidence>
<feature type="transmembrane region" description="Helical" evidence="7">
    <location>
        <begin position="292"/>
        <end position="317"/>
    </location>
</feature>
<feature type="chain" id="PRO_5039254409" evidence="8">
    <location>
        <begin position="18"/>
        <end position="352"/>
    </location>
</feature>
<evidence type="ECO:0000256" key="3">
    <source>
        <dbReference type="ARBA" id="ARBA00022475"/>
    </source>
</evidence>
<keyword evidence="4 7" id="KW-0812">Transmembrane</keyword>
<dbReference type="RefSeq" id="WP_200275904.1">
    <property type="nucleotide sequence ID" value="NZ_CP066802.1"/>
</dbReference>
<dbReference type="EMBL" id="CP066802">
    <property type="protein sequence ID" value="QQM67371.1"/>
    <property type="molecule type" value="Genomic_DNA"/>
</dbReference>
<reference evidence="9 10" key="1">
    <citation type="submission" date="2020-12" db="EMBL/GenBank/DDBJ databases">
        <authorList>
            <person name="Zhou J."/>
        </authorList>
    </citation>
    <scope>NUCLEOTIDE SEQUENCE [LARGE SCALE GENOMIC DNA]</scope>
    <source>
        <strain evidence="9 10">CCUG 61299</strain>
    </source>
</reference>
<evidence type="ECO:0000256" key="4">
    <source>
        <dbReference type="ARBA" id="ARBA00022692"/>
    </source>
</evidence>
<keyword evidence="8" id="KW-0732">Signal</keyword>
<feature type="transmembrane region" description="Helical" evidence="7">
    <location>
        <begin position="116"/>
        <end position="137"/>
    </location>
</feature>
<dbReference type="GO" id="GO:0005886">
    <property type="term" value="C:plasma membrane"/>
    <property type="evidence" value="ECO:0007669"/>
    <property type="project" value="UniProtKB-SubCell"/>
</dbReference>
<dbReference type="Pfam" id="PF03601">
    <property type="entry name" value="Cons_hypoth698"/>
    <property type="match status" value="1"/>
</dbReference>
<evidence type="ECO:0000256" key="8">
    <source>
        <dbReference type="SAM" id="SignalP"/>
    </source>
</evidence>
<comment type="similarity">
    <text evidence="2">Belongs to the UPF0324 family.</text>
</comment>
<evidence type="ECO:0000256" key="5">
    <source>
        <dbReference type="ARBA" id="ARBA00022989"/>
    </source>
</evidence>
<dbReference type="Proteomes" id="UP000595895">
    <property type="component" value="Chromosome"/>
</dbReference>
<accession>A0A7T7M9G0</accession>
<feature type="transmembrane region" description="Helical" evidence="7">
    <location>
        <begin position="329"/>
        <end position="351"/>
    </location>
</feature>
<feature type="signal peptide" evidence="8">
    <location>
        <begin position="1"/>
        <end position="17"/>
    </location>
</feature>
<feature type="transmembrane region" description="Helical" evidence="7">
    <location>
        <begin position="27"/>
        <end position="45"/>
    </location>
</feature>
<evidence type="ECO:0000313" key="9">
    <source>
        <dbReference type="EMBL" id="QQM67371.1"/>
    </source>
</evidence>
<proteinExistence type="inferred from homology"/>
<protein>
    <submittedName>
        <fullName evidence="9">Putative sulfate exporter family transporter</fullName>
    </submittedName>
</protein>
<feature type="transmembrane region" description="Helical" evidence="7">
    <location>
        <begin position="82"/>
        <end position="104"/>
    </location>
</feature>
<evidence type="ECO:0000256" key="7">
    <source>
        <dbReference type="SAM" id="Phobius"/>
    </source>
</evidence>
<evidence type="ECO:0000256" key="1">
    <source>
        <dbReference type="ARBA" id="ARBA00004651"/>
    </source>
</evidence>